<evidence type="ECO:0000313" key="1">
    <source>
        <dbReference type="EMBL" id="RPB06806.1"/>
    </source>
</evidence>
<reference evidence="1 2" key="1">
    <citation type="journal article" date="2018" name="Nat. Ecol. Evol.">
        <title>Pezizomycetes genomes reveal the molecular basis of ectomycorrhizal truffle lifestyle.</title>
        <authorList>
            <person name="Murat C."/>
            <person name="Payen T."/>
            <person name="Noel B."/>
            <person name="Kuo A."/>
            <person name="Morin E."/>
            <person name="Chen J."/>
            <person name="Kohler A."/>
            <person name="Krizsan K."/>
            <person name="Balestrini R."/>
            <person name="Da Silva C."/>
            <person name="Montanini B."/>
            <person name="Hainaut M."/>
            <person name="Levati E."/>
            <person name="Barry K.W."/>
            <person name="Belfiori B."/>
            <person name="Cichocki N."/>
            <person name="Clum A."/>
            <person name="Dockter R.B."/>
            <person name="Fauchery L."/>
            <person name="Guy J."/>
            <person name="Iotti M."/>
            <person name="Le Tacon F."/>
            <person name="Lindquist E.A."/>
            <person name="Lipzen A."/>
            <person name="Malagnac F."/>
            <person name="Mello A."/>
            <person name="Molinier V."/>
            <person name="Miyauchi S."/>
            <person name="Poulain J."/>
            <person name="Riccioni C."/>
            <person name="Rubini A."/>
            <person name="Sitrit Y."/>
            <person name="Splivallo R."/>
            <person name="Traeger S."/>
            <person name="Wang M."/>
            <person name="Zifcakova L."/>
            <person name="Wipf D."/>
            <person name="Zambonelli A."/>
            <person name="Paolocci F."/>
            <person name="Nowrousian M."/>
            <person name="Ottonello S."/>
            <person name="Baldrian P."/>
            <person name="Spatafora J.W."/>
            <person name="Henrissat B."/>
            <person name="Nagy L.G."/>
            <person name="Aury J.M."/>
            <person name="Wincker P."/>
            <person name="Grigoriev I.V."/>
            <person name="Bonfante P."/>
            <person name="Martin F.M."/>
        </authorList>
    </citation>
    <scope>NUCLEOTIDE SEQUENCE [LARGE SCALE GENOMIC DNA]</scope>
    <source>
        <strain evidence="1 2">CCBAS932</strain>
    </source>
</reference>
<sequence>MICWQRGGGASPGYECVGCGGGKSKSTDSLYRTLSPWVTGCHSHSTGHGISLAFRVTGYHSPYPCSLMQFGAAAGASVGGGGGDSGRGISLRAAGAASAGVDLGASIGALRCRWRQRQRKRWRRRWRCSA</sequence>
<protein>
    <submittedName>
        <fullName evidence="1">Uncharacterized protein</fullName>
    </submittedName>
</protein>
<evidence type="ECO:0000313" key="2">
    <source>
        <dbReference type="Proteomes" id="UP000277580"/>
    </source>
</evidence>
<accession>A0A3N4K8F8</accession>
<gene>
    <name evidence="1" type="ORF">P167DRAFT_550273</name>
</gene>
<keyword evidence="2" id="KW-1185">Reference proteome</keyword>
<dbReference type="EMBL" id="ML119218">
    <property type="protein sequence ID" value="RPB06806.1"/>
    <property type="molecule type" value="Genomic_DNA"/>
</dbReference>
<name>A0A3N4K8F8_9PEZI</name>
<organism evidence="1 2">
    <name type="scientific">Morchella conica CCBAS932</name>
    <dbReference type="NCBI Taxonomy" id="1392247"/>
    <lineage>
        <taxon>Eukaryota</taxon>
        <taxon>Fungi</taxon>
        <taxon>Dikarya</taxon>
        <taxon>Ascomycota</taxon>
        <taxon>Pezizomycotina</taxon>
        <taxon>Pezizomycetes</taxon>
        <taxon>Pezizales</taxon>
        <taxon>Morchellaceae</taxon>
        <taxon>Morchella</taxon>
    </lineage>
</organism>
<dbReference type="InParanoid" id="A0A3N4K8F8"/>
<proteinExistence type="predicted"/>
<dbReference type="Proteomes" id="UP000277580">
    <property type="component" value="Unassembled WGS sequence"/>
</dbReference>
<dbReference type="AlphaFoldDB" id="A0A3N4K8F8"/>